<keyword evidence="1 4" id="KW-0808">Transferase</keyword>
<proteinExistence type="predicted"/>
<feature type="domain" description="Glycosyltransferase subfamily 4-like N-terminal" evidence="3">
    <location>
        <begin position="72"/>
        <end position="178"/>
    </location>
</feature>
<comment type="caution">
    <text evidence="4">The sequence shown here is derived from an EMBL/GenBank/DDBJ whole genome shotgun (WGS) entry which is preliminary data.</text>
</comment>
<organism evidence="4 5">
    <name type="scientific">Tumidithrix elongata BACA0141</name>
    <dbReference type="NCBI Taxonomy" id="2716417"/>
    <lineage>
        <taxon>Bacteria</taxon>
        <taxon>Bacillati</taxon>
        <taxon>Cyanobacteriota</taxon>
        <taxon>Cyanophyceae</taxon>
        <taxon>Pseudanabaenales</taxon>
        <taxon>Pseudanabaenaceae</taxon>
        <taxon>Tumidithrix</taxon>
        <taxon>Tumidithrix elongata</taxon>
    </lineage>
</organism>
<protein>
    <submittedName>
        <fullName evidence="4">Glycosyltransferase</fullName>
        <ecNumber evidence="4">2.4.-.-</ecNumber>
    </submittedName>
</protein>
<evidence type="ECO:0000259" key="3">
    <source>
        <dbReference type="Pfam" id="PF13439"/>
    </source>
</evidence>
<dbReference type="PANTHER" id="PTHR46401">
    <property type="entry name" value="GLYCOSYLTRANSFERASE WBBK-RELATED"/>
    <property type="match status" value="1"/>
</dbReference>
<dbReference type="SUPFAM" id="SSF53756">
    <property type="entry name" value="UDP-Glycosyltransferase/glycogen phosphorylase"/>
    <property type="match status" value="1"/>
</dbReference>
<dbReference type="Proteomes" id="UP001333818">
    <property type="component" value="Unassembled WGS sequence"/>
</dbReference>
<reference evidence="4" key="1">
    <citation type="submission" date="2024-01" db="EMBL/GenBank/DDBJ databases">
        <title>Bank of Algae and Cyanobacteria of the Azores (BACA) strain genomes.</title>
        <authorList>
            <person name="Luz R."/>
            <person name="Cordeiro R."/>
            <person name="Fonseca A."/>
            <person name="Goncalves V."/>
        </authorList>
    </citation>
    <scope>NUCLEOTIDE SEQUENCE</scope>
    <source>
        <strain evidence="4">BACA0141</strain>
    </source>
</reference>
<evidence type="ECO:0000313" key="4">
    <source>
        <dbReference type="EMBL" id="MEE3718388.1"/>
    </source>
</evidence>
<dbReference type="Pfam" id="PF13439">
    <property type="entry name" value="Glyco_transf_4"/>
    <property type="match status" value="1"/>
</dbReference>
<dbReference type="AlphaFoldDB" id="A0AAW9Q5B8"/>
<dbReference type="GO" id="GO:0009103">
    <property type="term" value="P:lipopolysaccharide biosynthetic process"/>
    <property type="evidence" value="ECO:0007669"/>
    <property type="project" value="TreeGrafter"/>
</dbReference>
<dbReference type="GO" id="GO:0016757">
    <property type="term" value="F:glycosyltransferase activity"/>
    <property type="evidence" value="ECO:0007669"/>
    <property type="project" value="UniProtKB-KW"/>
</dbReference>
<dbReference type="EMBL" id="JAZBJZ010000075">
    <property type="protein sequence ID" value="MEE3718388.1"/>
    <property type="molecule type" value="Genomic_DNA"/>
</dbReference>
<evidence type="ECO:0000256" key="1">
    <source>
        <dbReference type="ARBA" id="ARBA00022679"/>
    </source>
</evidence>
<gene>
    <name evidence="4" type="ORF">V2H45_16730</name>
</gene>
<feature type="domain" description="Glycosyl transferase family 1" evidence="2">
    <location>
        <begin position="190"/>
        <end position="344"/>
    </location>
</feature>
<dbReference type="RefSeq" id="WP_330484821.1">
    <property type="nucleotide sequence ID" value="NZ_JAZBJZ010000075.1"/>
</dbReference>
<keyword evidence="5" id="KW-1185">Reference proteome</keyword>
<evidence type="ECO:0000259" key="2">
    <source>
        <dbReference type="Pfam" id="PF00534"/>
    </source>
</evidence>
<dbReference type="EC" id="2.4.-.-" evidence="4"/>
<dbReference type="Gene3D" id="3.40.50.2000">
    <property type="entry name" value="Glycogen Phosphorylase B"/>
    <property type="match status" value="2"/>
</dbReference>
<dbReference type="InterPro" id="IPR028098">
    <property type="entry name" value="Glyco_trans_4-like_N"/>
</dbReference>
<name>A0AAW9Q5B8_9CYAN</name>
<dbReference type="InterPro" id="IPR001296">
    <property type="entry name" value="Glyco_trans_1"/>
</dbReference>
<dbReference type="PANTHER" id="PTHR46401:SF2">
    <property type="entry name" value="GLYCOSYLTRANSFERASE WBBK-RELATED"/>
    <property type="match status" value="1"/>
</dbReference>
<sequence length="382" mass="43498">MSKKVNPKFHVWVPELFSNKGGIQVFSAFFVRGLQELYPTADYQIFLKNDRAIPSNTTYLPQTHFHSAGHWISWLKTPVFAIQLLIGGLWSRPDLIIATHLNFAIVAAWLNRFTGTPYWVVAHGVEAWNIKNSRVIQALHRADRILSVSKFTRDRLLQSHNFHPDRVTILPNTFDPERLRIAPKPSHLLEKYRLQPQQKIILTVSRLIDSEQYKGYQQVLLAMPQIRRTIPNVHYMIVGTGKDSDRILSLIHQLELQDCVTLTGFIPDAELCDYYNLCDVFAMPSKREGFGIVYLEALACGKPTLGGNQDGAVDALRQGELGALVDPDNLTEIAETLVDILEGNYANPLVYQAEALRHCVIDTYGFACFKQILDRYLQQQLK</sequence>
<evidence type="ECO:0000313" key="5">
    <source>
        <dbReference type="Proteomes" id="UP001333818"/>
    </source>
</evidence>
<keyword evidence="4" id="KW-0328">Glycosyltransferase</keyword>
<dbReference type="Pfam" id="PF00534">
    <property type="entry name" value="Glycos_transf_1"/>
    <property type="match status" value="1"/>
</dbReference>
<accession>A0AAW9Q5B8</accession>